<keyword evidence="2" id="KW-0378">Hydrolase</keyword>
<dbReference type="GO" id="GO:0016020">
    <property type="term" value="C:membrane"/>
    <property type="evidence" value="ECO:0007669"/>
    <property type="project" value="TreeGrafter"/>
</dbReference>
<dbReference type="PANTHER" id="PTHR43798">
    <property type="entry name" value="MONOACYLGLYCEROL LIPASE"/>
    <property type="match status" value="1"/>
</dbReference>
<name>A0AAJ0BT27_9PEZI</name>
<dbReference type="Pfam" id="PF12697">
    <property type="entry name" value="Abhydrolase_6"/>
    <property type="match status" value="1"/>
</dbReference>
<sequence length="275" mass="28975">MPFIQTGGKELYYTWSQAKTTGEQPGLTLLFLHGLGSSSSFYATIIPRLLEAGLSCLAVDTYGSGLSKFTGQDQDTRTIAQDARHLLSTLGVDPGRTVVVGHSMGCIVASELASDGNFAGMVLLGAINPDPKYHAAFGKRIETVKAQGMEAMANTIPTAATGSRSNSVHHAFIRALLLSQTSGGYVSLCNAIVSARRPDYARIRCPVLVVAGEEDKTASLGDAKAIIASLGTDPTAVQLEILPGVGHWHCIEGADEVGALVTEFGRRITTTIIQN</sequence>
<dbReference type="InterPro" id="IPR050266">
    <property type="entry name" value="AB_hydrolase_sf"/>
</dbReference>
<reference evidence="2" key="1">
    <citation type="submission" date="2023-06" db="EMBL/GenBank/DDBJ databases">
        <title>Genome-scale phylogeny and comparative genomics of the fungal order Sordariales.</title>
        <authorList>
            <consortium name="Lawrence Berkeley National Laboratory"/>
            <person name="Hensen N."/>
            <person name="Bonometti L."/>
            <person name="Westerberg I."/>
            <person name="Brannstrom I.O."/>
            <person name="Guillou S."/>
            <person name="Cros-Aarteil S."/>
            <person name="Calhoun S."/>
            <person name="Haridas S."/>
            <person name="Kuo A."/>
            <person name="Mondo S."/>
            <person name="Pangilinan J."/>
            <person name="Riley R."/>
            <person name="Labutti K."/>
            <person name="Andreopoulos B."/>
            <person name="Lipzen A."/>
            <person name="Chen C."/>
            <person name="Yanf M."/>
            <person name="Daum C."/>
            <person name="Ng V."/>
            <person name="Clum A."/>
            <person name="Steindorff A."/>
            <person name="Ohm R."/>
            <person name="Martin F."/>
            <person name="Silar P."/>
            <person name="Natvig D."/>
            <person name="Lalanne C."/>
            <person name="Gautier V."/>
            <person name="Ament-Velasquez S.L."/>
            <person name="Kruys A."/>
            <person name="Hutchinson M.I."/>
            <person name="Powell A.J."/>
            <person name="Barry K."/>
            <person name="Miller A.N."/>
            <person name="Grigoriev I.V."/>
            <person name="Debuchy R."/>
            <person name="Gladieux P."/>
            <person name="Thoren M.H."/>
            <person name="Johannesson H."/>
        </authorList>
    </citation>
    <scope>NUCLEOTIDE SEQUENCE</scope>
    <source>
        <strain evidence="2">8032-3</strain>
    </source>
</reference>
<proteinExistence type="predicted"/>
<dbReference type="GO" id="GO:0046464">
    <property type="term" value="P:acylglycerol catabolic process"/>
    <property type="evidence" value="ECO:0007669"/>
    <property type="project" value="TreeGrafter"/>
</dbReference>
<dbReference type="Gene3D" id="3.40.50.1820">
    <property type="entry name" value="alpha/beta hydrolase"/>
    <property type="match status" value="1"/>
</dbReference>
<dbReference type="SUPFAM" id="SSF53474">
    <property type="entry name" value="alpha/beta-Hydrolases"/>
    <property type="match status" value="1"/>
</dbReference>
<dbReference type="GO" id="GO:0047372">
    <property type="term" value="F:monoacylglycerol lipase activity"/>
    <property type="evidence" value="ECO:0007669"/>
    <property type="project" value="TreeGrafter"/>
</dbReference>
<dbReference type="Proteomes" id="UP001244011">
    <property type="component" value="Unassembled WGS sequence"/>
</dbReference>
<evidence type="ECO:0000313" key="3">
    <source>
        <dbReference type="Proteomes" id="UP001244011"/>
    </source>
</evidence>
<dbReference type="EMBL" id="MU839023">
    <property type="protein sequence ID" value="KAK1763940.1"/>
    <property type="molecule type" value="Genomic_DNA"/>
</dbReference>
<comment type="caution">
    <text evidence="2">The sequence shown here is derived from an EMBL/GenBank/DDBJ whole genome shotgun (WGS) entry which is preliminary data.</text>
</comment>
<keyword evidence="3" id="KW-1185">Reference proteome</keyword>
<dbReference type="InterPro" id="IPR000073">
    <property type="entry name" value="AB_hydrolase_1"/>
</dbReference>
<accession>A0AAJ0BT27</accession>
<dbReference type="AlphaFoldDB" id="A0AAJ0BT27"/>
<dbReference type="GeneID" id="85315720"/>
<feature type="domain" description="AB hydrolase-1" evidence="1">
    <location>
        <begin position="29"/>
        <end position="257"/>
    </location>
</feature>
<organism evidence="2 3">
    <name type="scientific">Phialemonium atrogriseum</name>
    <dbReference type="NCBI Taxonomy" id="1093897"/>
    <lineage>
        <taxon>Eukaryota</taxon>
        <taxon>Fungi</taxon>
        <taxon>Dikarya</taxon>
        <taxon>Ascomycota</taxon>
        <taxon>Pezizomycotina</taxon>
        <taxon>Sordariomycetes</taxon>
        <taxon>Sordariomycetidae</taxon>
        <taxon>Cephalothecales</taxon>
        <taxon>Cephalothecaceae</taxon>
        <taxon>Phialemonium</taxon>
    </lineage>
</organism>
<evidence type="ECO:0000259" key="1">
    <source>
        <dbReference type="Pfam" id="PF12697"/>
    </source>
</evidence>
<protein>
    <submittedName>
        <fullName evidence="2">Alpha/Beta hydrolase protein</fullName>
    </submittedName>
</protein>
<dbReference type="PANTHER" id="PTHR43798:SF5">
    <property type="entry name" value="MONOACYLGLYCEROL LIPASE ABHD6"/>
    <property type="match status" value="1"/>
</dbReference>
<dbReference type="RefSeq" id="XP_060280153.1">
    <property type="nucleotide sequence ID" value="XM_060432533.1"/>
</dbReference>
<dbReference type="InterPro" id="IPR029058">
    <property type="entry name" value="AB_hydrolase_fold"/>
</dbReference>
<evidence type="ECO:0000313" key="2">
    <source>
        <dbReference type="EMBL" id="KAK1763940.1"/>
    </source>
</evidence>
<gene>
    <name evidence="2" type="ORF">QBC33DRAFT_613391</name>
</gene>